<dbReference type="Proteomes" id="UP000289996">
    <property type="component" value="Unassembled WGS sequence"/>
</dbReference>
<evidence type="ECO:0000256" key="3">
    <source>
        <dbReference type="ARBA" id="ARBA00022801"/>
    </source>
</evidence>
<evidence type="ECO:0000313" key="6">
    <source>
        <dbReference type="EMBL" id="VDG29345.1"/>
    </source>
</evidence>
<evidence type="ECO:0000256" key="2">
    <source>
        <dbReference type="ARBA" id="ARBA00022763"/>
    </source>
</evidence>
<evidence type="ECO:0000256" key="1">
    <source>
        <dbReference type="ARBA" id="ARBA00009232"/>
    </source>
</evidence>
<evidence type="ECO:0000256" key="5">
    <source>
        <dbReference type="HAMAP-Rule" id="MF_00527"/>
    </source>
</evidence>
<comment type="similarity">
    <text evidence="1 5">Belongs to the DNA glycosylase MPG family.</text>
</comment>
<dbReference type="InterPro" id="IPR011034">
    <property type="entry name" value="Formyl_transferase-like_C_sf"/>
</dbReference>
<dbReference type="CDD" id="cd00540">
    <property type="entry name" value="AAG"/>
    <property type="match status" value="1"/>
</dbReference>
<dbReference type="EMBL" id="UYIG01000135">
    <property type="protein sequence ID" value="VDG29345.1"/>
    <property type="molecule type" value="Genomic_DNA"/>
</dbReference>
<name>A0A660E108_9LACO</name>
<dbReference type="Pfam" id="PF02245">
    <property type="entry name" value="Pur_DNA_glyco"/>
    <property type="match status" value="1"/>
</dbReference>
<dbReference type="AlphaFoldDB" id="A0A660E108"/>
<keyword evidence="2 5" id="KW-0227">DNA damage</keyword>
<sequence>MLKFNSSEGVVGGLIVETEAYLGINDSASFAFNGKKSSLDQPLFGPGGTIFIYKTYNSYMLDVVTQASGIPEGIVIRAIEPKFGNELMKKRRGVSGPSVTNGPGKLTAALGIETTVLNGQSYRESTLTLDWPNRLVPKEIISAQRMGNANTPQLRFYVRGNAFVSRSRKVNKT</sequence>
<dbReference type="PANTHER" id="PTHR10429:SF0">
    <property type="entry name" value="DNA-3-METHYLADENINE GLYCOSYLASE"/>
    <property type="match status" value="1"/>
</dbReference>
<reference evidence="6 7" key="1">
    <citation type="submission" date="2018-11" db="EMBL/GenBank/DDBJ databases">
        <authorList>
            <person name="Wuyts S."/>
        </authorList>
    </citation>
    <scope>NUCLEOTIDE SEQUENCE [LARGE SCALE GENOMIC DNA]</scope>
    <source>
        <strain evidence="6">Lactobacillus mudanjiangensis AMBF249</strain>
    </source>
</reference>
<protein>
    <recommendedName>
        <fullName evidence="5">Putative 3-methyladenine DNA glycosylase</fullName>
        <ecNumber evidence="5">3.2.2.-</ecNumber>
    </recommendedName>
</protein>
<dbReference type="Gene3D" id="3.10.300.10">
    <property type="entry name" value="Methylpurine-DNA glycosylase (MPG)"/>
    <property type="match status" value="1"/>
</dbReference>
<dbReference type="EC" id="3.2.2.-" evidence="5"/>
<evidence type="ECO:0000313" key="7">
    <source>
        <dbReference type="Proteomes" id="UP000289996"/>
    </source>
</evidence>
<keyword evidence="3 5" id="KW-0378">Hydrolase</keyword>
<accession>A0A660E108</accession>
<dbReference type="SUPFAM" id="SSF50486">
    <property type="entry name" value="FMT C-terminal domain-like"/>
    <property type="match status" value="1"/>
</dbReference>
<dbReference type="GO" id="GO:0003905">
    <property type="term" value="F:alkylbase DNA N-glycosylase activity"/>
    <property type="evidence" value="ECO:0007669"/>
    <property type="project" value="InterPro"/>
</dbReference>
<dbReference type="InterPro" id="IPR003180">
    <property type="entry name" value="MPG"/>
</dbReference>
<gene>
    <name evidence="6" type="ORF">MUDAN_MDHGFNIF_03481</name>
</gene>
<dbReference type="OrthoDB" id="9794313at2"/>
<dbReference type="GO" id="GO:0003677">
    <property type="term" value="F:DNA binding"/>
    <property type="evidence" value="ECO:0007669"/>
    <property type="project" value="InterPro"/>
</dbReference>
<dbReference type="InterPro" id="IPR036995">
    <property type="entry name" value="MPG_sf"/>
</dbReference>
<dbReference type="GO" id="GO:0006284">
    <property type="term" value="P:base-excision repair"/>
    <property type="evidence" value="ECO:0007669"/>
    <property type="project" value="InterPro"/>
</dbReference>
<dbReference type="NCBIfam" id="TIGR00567">
    <property type="entry name" value="3mg"/>
    <property type="match status" value="1"/>
</dbReference>
<proteinExistence type="inferred from homology"/>
<dbReference type="PANTHER" id="PTHR10429">
    <property type="entry name" value="DNA-3-METHYLADENINE GLYCOSYLASE"/>
    <property type="match status" value="1"/>
</dbReference>
<keyword evidence="7" id="KW-1185">Reference proteome</keyword>
<keyword evidence="4 5" id="KW-0234">DNA repair</keyword>
<organism evidence="6 7">
    <name type="scientific">Lactiplantibacillus mudanjiangensis</name>
    <dbReference type="NCBI Taxonomy" id="1296538"/>
    <lineage>
        <taxon>Bacteria</taxon>
        <taxon>Bacillati</taxon>
        <taxon>Bacillota</taxon>
        <taxon>Bacilli</taxon>
        <taxon>Lactobacillales</taxon>
        <taxon>Lactobacillaceae</taxon>
        <taxon>Lactiplantibacillus</taxon>
    </lineage>
</organism>
<evidence type="ECO:0000256" key="4">
    <source>
        <dbReference type="ARBA" id="ARBA00023204"/>
    </source>
</evidence>
<dbReference type="HAMAP" id="MF_00527">
    <property type="entry name" value="3MGH"/>
    <property type="match status" value="1"/>
</dbReference>